<accession>A0A8X6STF5</accession>
<sequence length="99" mass="10697">MQKIDSGDTAAGHGKDPLSVRLALEEIKFLSTNLTSADLSNTKAIGDGPRNSEPRYGDEDDTDAGIPSPFLTTTPHQREDIESTYLTCTSALSSRRVKD</sequence>
<name>A0A8X6STF5_TRICX</name>
<gene>
    <name evidence="2" type="ORF">TNCV_4648541</name>
</gene>
<keyword evidence="3" id="KW-1185">Reference proteome</keyword>
<evidence type="ECO:0000313" key="3">
    <source>
        <dbReference type="Proteomes" id="UP000887159"/>
    </source>
</evidence>
<organism evidence="2 3">
    <name type="scientific">Trichonephila clavipes</name>
    <name type="common">Golden silk orbweaver</name>
    <name type="synonym">Nephila clavipes</name>
    <dbReference type="NCBI Taxonomy" id="2585209"/>
    <lineage>
        <taxon>Eukaryota</taxon>
        <taxon>Metazoa</taxon>
        <taxon>Ecdysozoa</taxon>
        <taxon>Arthropoda</taxon>
        <taxon>Chelicerata</taxon>
        <taxon>Arachnida</taxon>
        <taxon>Araneae</taxon>
        <taxon>Araneomorphae</taxon>
        <taxon>Entelegynae</taxon>
        <taxon>Araneoidea</taxon>
        <taxon>Nephilidae</taxon>
        <taxon>Trichonephila</taxon>
    </lineage>
</organism>
<comment type="caution">
    <text evidence="2">The sequence shown here is derived from an EMBL/GenBank/DDBJ whole genome shotgun (WGS) entry which is preliminary data.</text>
</comment>
<evidence type="ECO:0000313" key="2">
    <source>
        <dbReference type="EMBL" id="GFY19682.1"/>
    </source>
</evidence>
<feature type="region of interest" description="Disordered" evidence="1">
    <location>
        <begin position="39"/>
        <end position="85"/>
    </location>
</feature>
<reference evidence="2" key="1">
    <citation type="submission" date="2020-08" db="EMBL/GenBank/DDBJ databases">
        <title>Multicomponent nature underlies the extraordinary mechanical properties of spider dragline silk.</title>
        <authorList>
            <person name="Kono N."/>
            <person name="Nakamura H."/>
            <person name="Mori M."/>
            <person name="Yoshida Y."/>
            <person name="Ohtoshi R."/>
            <person name="Malay A.D."/>
            <person name="Moran D.A.P."/>
            <person name="Tomita M."/>
            <person name="Numata K."/>
            <person name="Arakawa K."/>
        </authorList>
    </citation>
    <scope>NUCLEOTIDE SEQUENCE</scope>
</reference>
<protein>
    <submittedName>
        <fullName evidence="2">Uncharacterized protein</fullName>
    </submittedName>
</protein>
<proteinExistence type="predicted"/>
<dbReference type="EMBL" id="BMAU01021353">
    <property type="protein sequence ID" value="GFY19682.1"/>
    <property type="molecule type" value="Genomic_DNA"/>
</dbReference>
<dbReference type="AlphaFoldDB" id="A0A8X6STF5"/>
<dbReference type="Proteomes" id="UP000887159">
    <property type="component" value="Unassembled WGS sequence"/>
</dbReference>
<evidence type="ECO:0000256" key="1">
    <source>
        <dbReference type="SAM" id="MobiDB-lite"/>
    </source>
</evidence>